<comment type="subcellular location">
    <subcellularLocation>
        <location evidence="2">Cytoplasm</location>
    </subcellularLocation>
</comment>
<protein>
    <recommendedName>
        <fullName evidence="5">acylaminoacyl-peptidase</fullName>
        <ecNumber evidence="5">3.4.19.1</ecNumber>
    </recommendedName>
</protein>
<dbReference type="PANTHER" id="PTHR42776">
    <property type="entry name" value="SERINE PEPTIDASE S9 FAMILY MEMBER"/>
    <property type="match status" value="1"/>
</dbReference>
<evidence type="ECO:0000256" key="4">
    <source>
        <dbReference type="ARBA" id="ARBA00011881"/>
    </source>
</evidence>
<dbReference type="InterPro" id="IPR029058">
    <property type="entry name" value="AB_hydrolase_fold"/>
</dbReference>
<reference evidence="10" key="1">
    <citation type="submission" date="2008-06" db="EMBL/GenBank/DDBJ databases">
        <authorList>
            <person name="Lorenzi H."/>
            <person name="Inman J."/>
            <person name="Miller J."/>
            <person name="Schobel S."/>
            <person name="Amedeo P."/>
            <person name="Caler E.V."/>
            <person name="da Silva J."/>
        </authorList>
    </citation>
    <scope>NUCLEOTIDE SEQUENCE [LARGE SCALE GENOMIC DNA]</scope>
    <source>
        <strain evidence="10">RN66</strain>
    </source>
</reference>
<evidence type="ECO:0000256" key="2">
    <source>
        <dbReference type="ARBA" id="ARBA00004496"/>
    </source>
</evidence>
<keyword evidence="6" id="KW-0963">Cytoplasm</keyword>
<dbReference type="VEuPathDB" id="CryptoDB:CMU_037730"/>
<dbReference type="InterPro" id="IPR001375">
    <property type="entry name" value="Peptidase_S9_cat"/>
</dbReference>
<dbReference type="OrthoDB" id="416344at2759"/>
<dbReference type="InterPro" id="IPR045550">
    <property type="entry name" value="AARE_N"/>
</dbReference>
<organism evidence="10 11">
    <name type="scientific">Cryptosporidium muris (strain RN66)</name>
    <dbReference type="NCBI Taxonomy" id="441375"/>
    <lineage>
        <taxon>Eukaryota</taxon>
        <taxon>Sar</taxon>
        <taxon>Alveolata</taxon>
        <taxon>Apicomplexa</taxon>
        <taxon>Conoidasida</taxon>
        <taxon>Coccidia</taxon>
        <taxon>Eucoccidiorida</taxon>
        <taxon>Eimeriorina</taxon>
        <taxon>Cryptosporidiidae</taxon>
        <taxon>Cryptosporidium</taxon>
    </lineage>
</organism>
<dbReference type="SUPFAM" id="SSF53474">
    <property type="entry name" value="alpha/beta-Hydrolases"/>
    <property type="match status" value="1"/>
</dbReference>
<name>B6A917_CRYMR</name>
<dbReference type="RefSeq" id="XP_002139057.1">
    <property type="nucleotide sequence ID" value="XM_002139021.1"/>
</dbReference>
<accession>B6A917</accession>
<dbReference type="AlphaFoldDB" id="B6A917"/>
<evidence type="ECO:0000256" key="3">
    <source>
        <dbReference type="ARBA" id="ARBA00010040"/>
    </source>
</evidence>
<gene>
    <name evidence="10" type="ORF">CMU_037730</name>
</gene>
<feature type="domain" description="Peptidase S9 prolyl oligopeptidase catalytic" evidence="8">
    <location>
        <begin position="572"/>
        <end position="782"/>
    </location>
</feature>
<sequence length="793" mass="89587">MDTRSLWNIILGGHWKCTSGFLHSSDYEIASYLKITNQTRTTTKLCSFSMIQKLVNEENTVVNSACPFINANSWTIVDDYIFLLFDGDDKSGAKLDIWNINSYSNKPFGLISSFESISQTIHGPIFSIMNNKTIKVSLKHNLLLYIAESQKAKVKEWFCINKEESNKEEIIEYGRKFEFSEHWGEHYYKFSHPSIFVWNIDDKFSGIGEQPIALNFKGSDTCSVFYMDLLPDETGLIITTVENNPIKLGYCFCFRRPSKILLLSDIDKYILNNNIKSELCNLNITPITISSDDEFVRAATVIPYSGKDSNIRCSIIYYSYSMLNNVSVHWFSIKLCIQDLYKSDKGWICNGPKRVCVENYSDPINTIHPKVFQGFCGLFGDELNTIKIVPDTRWIITSTIQGPFTILVAINVDTCEVCKIEFVPKNKNCSLIGCYNILDVTKSKKSNSWYLLIVFSSPIIPSLAILAEIKDFNPTSNHILYANEIKTISSPVGIEQNILDTEFPKFAKSNFNNCSDKFIELLSNISYEIFEDKHILMKPKLFENLQKIPIVVNVHGGPNSVSVCNFAITNCFFVSLGYAVLLPNYRGSIGFGDNYSNCLIGSAGNIEVKDVHDIMESVILKYKDFIDSKCCFVFGGSYGGFITLHLVGMYPNRFNAACSINGVTNAATKIGVTDIPDISLGLICESNVQFWKNASYTSDQIKRLYENSPIARISNVTTPLLLAIGTDDIRVPPSQTIEYYKILKSIGKTKVKFLQYPSEHHSISKLEHLTDFLLNVVDWFGRNGGIPIKIEDK</sequence>
<feature type="domain" description="Acylamino-acid-releasing enzyme N-terminal" evidence="9">
    <location>
        <begin position="84"/>
        <end position="261"/>
    </location>
</feature>
<dbReference type="PANTHER" id="PTHR42776:SF4">
    <property type="entry name" value="ACYLAMINO-ACID-RELEASING ENZYME"/>
    <property type="match status" value="1"/>
</dbReference>
<evidence type="ECO:0000259" key="8">
    <source>
        <dbReference type="Pfam" id="PF00326"/>
    </source>
</evidence>
<dbReference type="Pfam" id="PF19283">
    <property type="entry name" value="APEH_N"/>
    <property type="match status" value="1"/>
</dbReference>
<keyword evidence="11" id="KW-1185">Reference proteome</keyword>
<evidence type="ECO:0000259" key="9">
    <source>
        <dbReference type="Pfam" id="PF19283"/>
    </source>
</evidence>
<comment type="subunit">
    <text evidence="4">Homotetramer.</text>
</comment>
<evidence type="ECO:0000313" key="11">
    <source>
        <dbReference type="Proteomes" id="UP000001460"/>
    </source>
</evidence>
<dbReference type="EC" id="3.4.19.1" evidence="5"/>
<evidence type="ECO:0000256" key="6">
    <source>
        <dbReference type="ARBA" id="ARBA00022490"/>
    </source>
</evidence>
<dbReference type="GO" id="GO:0004252">
    <property type="term" value="F:serine-type endopeptidase activity"/>
    <property type="evidence" value="ECO:0007669"/>
    <property type="project" value="TreeGrafter"/>
</dbReference>
<evidence type="ECO:0000313" key="10">
    <source>
        <dbReference type="EMBL" id="EEA04708.1"/>
    </source>
</evidence>
<dbReference type="GO" id="GO:0005737">
    <property type="term" value="C:cytoplasm"/>
    <property type="evidence" value="ECO:0007669"/>
    <property type="project" value="UniProtKB-SubCell"/>
</dbReference>
<comment type="similarity">
    <text evidence="3">Belongs to the peptidase S9C family.</text>
</comment>
<dbReference type="GeneID" id="6994195"/>
<dbReference type="Proteomes" id="UP000001460">
    <property type="component" value="Unassembled WGS sequence"/>
</dbReference>
<dbReference type="Gene3D" id="3.40.50.1820">
    <property type="entry name" value="alpha/beta hydrolase"/>
    <property type="match status" value="1"/>
</dbReference>
<dbReference type="GO" id="GO:0006508">
    <property type="term" value="P:proteolysis"/>
    <property type="evidence" value="ECO:0007669"/>
    <property type="project" value="InterPro"/>
</dbReference>
<proteinExistence type="inferred from homology"/>
<evidence type="ECO:0000256" key="7">
    <source>
        <dbReference type="ARBA" id="ARBA00022801"/>
    </source>
</evidence>
<evidence type="ECO:0000256" key="5">
    <source>
        <dbReference type="ARBA" id="ARBA00012917"/>
    </source>
</evidence>
<dbReference type="Pfam" id="PF00326">
    <property type="entry name" value="Peptidase_S9"/>
    <property type="match status" value="1"/>
</dbReference>
<dbReference type="eggNOG" id="KOG2100">
    <property type="taxonomic scope" value="Eukaryota"/>
</dbReference>
<comment type="catalytic activity">
    <reaction evidence="1">
        <text>Cleavage of an N-acetyl or N-formyl amino acid from the N-terminus of a polypeptide.</text>
        <dbReference type="EC" id="3.4.19.1"/>
    </reaction>
</comment>
<dbReference type="STRING" id="441375.B6A917"/>
<dbReference type="EMBL" id="DS989726">
    <property type="protein sequence ID" value="EEA04708.1"/>
    <property type="molecule type" value="Genomic_DNA"/>
</dbReference>
<evidence type="ECO:0000256" key="1">
    <source>
        <dbReference type="ARBA" id="ARBA00000721"/>
    </source>
</evidence>
<dbReference type="GO" id="GO:0008242">
    <property type="term" value="F:omega peptidase activity"/>
    <property type="evidence" value="ECO:0007669"/>
    <property type="project" value="UniProtKB-EC"/>
</dbReference>
<keyword evidence="7 10" id="KW-0378">Hydrolase</keyword>